<keyword evidence="1" id="KW-0812">Transmembrane</keyword>
<feature type="transmembrane region" description="Helical" evidence="1">
    <location>
        <begin position="212"/>
        <end position="230"/>
    </location>
</feature>
<feature type="transmembrane region" description="Helical" evidence="1">
    <location>
        <begin position="344"/>
        <end position="367"/>
    </location>
</feature>
<evidence type="ECO:0008006" key="4">
    <source>
        <dbReference type="Google" id="ProtNLM"/>
    </source>
</evidence>
<dbReference type="InterPro" id="IPR048041">
    <property type="entry name" value="VpsF-like"/>
</dbReference>
<sequence length="438" mass="47533">MKQTAGQINDPHHAVIDLRANAIVMLLFLSVAGVLLLRLLLTSQLMNLILPYTSEGGPFYAKFHLGTYLIGGLLILSLFARRIPLRGDDIPLFRFLLFQVGILGGLVVYVIAISRIGATGVIVDTYLTACLAAMLMLTLPPHARRMIGTCVVVVLMLSATIALGEAVIQRRVMPFTESEPYFRATGLTGHPLSLGGYCVLAVGFATLTGWPVWLRLSAVALVFFGCIASGARTALVLAAIEVVLLLLLVRWPQLSRTDERKAKRIVLLMAGALGLVFFAGLLAGGFLARFQGAASDGNFMARIDVYQIFGFVSWKDIMLGMSPQLLLETVREKLRLPYIESAPVLLVLQAGLPAAMVLTVVVVRLFLRLLRGAAMQARIATAIFLIAELSNNALATKNGDIILLVVLIMAFRSRPEEIPPPRQGALSIISSRPLRVRV</sequence>
<comment type="caution">
    <text evidence="2">The sequence shown here is derived from an EMBL/GenBank/DDBJ whole genome shotgun (WGS) entry which is preliminary data.</text>
</comment>
<accession>A0ABT9PLR2</accession>
<keyword evidence="1" id="KW-1133">Transmembrane helix</keyword>
<evidence type="ECO:0000256" key="1">
    <source>
        <dbReference type="SAM" id="Phobius"/>
    </source>
</evidence>
<feature type="transmembrane region" description="Helical" evidence="1">
    <location>
        <begin position="92"/>
        <end position="112"/>
    </location>
</feature>
<keyword evidence="3" id="KW-1185">Reference proteome</keyword>
<feature type="transmembrane region" description="Helical" evidence="1">
    <location>
        <begin position="236"/>
        <end position="253"/>
    </location>
</feature>
<dbReference type="NCBIfam" id="NF038256">
    <property type="entry name" value="exopoly_VpsF"/>
    <property type="match status" value="1"/>
</dbReference>
<dbReference type="Proteomes" id="UP001241472">
    <property type="component" value="Unassembled WGS sequence"/>
</dbReference>
<dbReference type="EMBL" id="JAUSRF010000001">
    <property type="protein sequence ID" value="MDP9835408.1"/>
    <property type="molecule type" value="Genomic_DNA"/>
</dbReference>
<feature type="transmembrane region" description="Helical" evidence="1">
    <location>
        <begin position="265"/>
        <end position="288"/>
    </location>
</feature>
<reference evidence="2 3" key="1">
    <citation type="submission" date="2023-07" db="EMBL/GenBank/DDBJ databases">
        <title>Sorghum-associated microbial communities from plants grown in Nebraska, USA.</title>
        <authorList>
            <person name="Schachtman D."/>
        </authorList>
    </citation>
    <scope>NUCLEOTIDE SEQUENCE [LARGE SCALE GENOMIC DNA]</scope>
    <source>
        <strain evidence="2 3">DS1307</strain>
    </source>
</reference>
<feature type="transmembrane region" description="Helical" evidence="1">
    <location>
        <begin position="20"/>
        <end position="41"/>
    </location>
</feature>
<evidence type="ECO:0000313" key="2">
    <source>
        <dbReference type="EMBL" id="MDP9835408.1"/>
    </source>
</evidence>
<feature type="transmembrane region" description="Helical" evidence="1">
    <location>
        <begin position="118"/>
        <end position="139"/>
    </location>
</feature>
<feature type="transmembrane region" description="Helical" evidence="1">
    <location>
        <begin position="61"/>
        <end position="80"/>
    </location>
</feature>
<name>A0ABT9PLR2_9HYPH</name>
<organism evidence="2 3">
    <name type="scientific">Neorhizobium huautlense</name>
    <dbReference type="NCBI Taxonomy" id="67774"/>
    <lineage>
        <taxon>Bacteria</taxon>
        <taxon>Pseudomonadati</taxon>
        <taxon>Pseudomonadota</taxon>
        <taxon>Alphaproteobacteria</taxon>
        <taxon>Hyphomicrobiales</taxon>
        <taxon>Rhizobiaceae</taxon>
        <taxon>Rhizobium/Agrobacterium group</taxon>
        <taxon>Neorhizobium</taxon>
    </lineage>
</organism>
<dbReference type="RefSeq" id="WP_306830015.1">
    <property type="nucleotide sequence ID" value="NZ_JAUSRF010000001.1"/>
</dbReference>
<proteinExistence type="predicted"/>
<evidence type="ECO:0000313" key="3">
    <source>
        <dbReference type="Proteomes" id="UP001241472"/>
    </source>
</evidence>
<keyword evidence="1" id="KW-0472">Membrane</keyword>
<feature type="transmembrane region" description="Helical" evidence="1">
    <location>
        <begin position="146"/>
        <end position="168"/>
    </location>
</feature>
<protein>
    <recommendedName>
        <fullName evidence="4">O-antigen ligase-like membrane protein</fullName>
    </recommendedName>
</protein>
<gene>
    <name evidence="2" type="ORF">J2T09_000149</name>
</gene>
<feature type="transmembrane region" description="Helical" evidence="1">
    <location>
        <begin position="188"/>
        <end position="205"/>
    </location>
</feature>